<dbReference type="PROSITE" id="PS51683">
    <property type="entry name" value="SAM_OMT_II"/>
    <property type="match status" value="1"/>
</dbReference>
<dbReference type="InterPro" id="IPR001077">
    <property type="entry name" value="COMT_C"/>
</dbReference>
<evidence type="ECO:0000313" key="6">
    <source>
        <dbReference type="Proteomes" id="UP001154282"/>
    </source>
</evidence>
<keyword evidence="1" id="KW-0489">Methyltransferase</keyword>
<evidence type="ECO:0000256" key="1">
    <source>
        <dbReference type="ARBA" id="ARBA00022603"/>
    </source>
</evidence>
<gene>
    <name evidence="5" type="ORF">LITE_LOCUS33529</name>
</gene>
<sequence>MHDWSDEKCVKILSKCRTAVTGEGKAAGQVIIIDMVLGNQSLDEKLRGVQYAFDMEMMVSLTGKERTEEEFAKLFFDAGFSSYHINPILGTRALIQVYP</sequence>
<keyword evidence="3" id="KW-0949">S-adenosyl-L-methionine</keyword>
<comment type="caution">
    <text evidence="5">The sequence shown here is derived from an EMBL/GenBank/DDBJ whole genome shotgun (WGS) entry which is preliminary data.</text>
</comment>
<keyword evidence="6" id="KW-1185">Reference proteome</keyword>
<dbReference type="InterPro" id="IPR029063">
    <property type="entry name" value="SAM-dependent_MTases_sf"/>
</dbReference>
<evidence type="ECO:0000313" key="5">
    <source>
        <dbReference type="EMBL" id="CAI0458419.1"/>
    </source>
</evidence>
<evidence type="ECO:0000256" key="3">
    <source>
        <dbReference type="ARBA" id="ARBA00022691"/>
    </source>
</evidence>
<dbReference type="Pfam" id="PF00891">
    <property type="entry name" value="Methyltransf_2"/>
    <property type="match status" value="1"/>
</dbReference>
<keyword evidence="2" id="KW-0808">Transferase</keyword>
<dbReference type="InterPro" id="IPR016461">
    <property type="entry name" value="COMT-like"/>
</dbReference>
<dbReference type="EMBL" id="CAMGYJ010000008">
    <property type="protein sequence ID" value="CAI0458419.1"/>
    <property type="molecule type" value="Genomic_DNA"/>
</dbReference>
<name>A0AAV0NJ67_9ROSI</name>
<dbReference type="PANTHER" id="PTHR11746">
    <property type="entry name" value="O-METHYLTRANSFERASE"/>
    <property type="match status" value="1"/>
</dbReference>
<evidence type="ECO:0000256" key="2">
    <source>
        <dbReference type="ARBA" id="ARBA00022679"/>
    </source>
</evidence>
<protein>
    <recommendedName>
        <fullName evidence="4">O-methyltransferase C-terminal domain-containing protein</fullName>
    </recommendedName>
</protein>
<organism evidence="5 6">
    <name type="scientific">Linum tenue</name>
    <dbReference type="NCBI Taxonomy" id="586396"/>
    <lineage>
        <taxon>Eukaryota</taxon>
        <taxon>Viridiplantae</taxon>
        <taxon>Streptophyta</taxon>
        <taxon>Embryophyta</taxon>
        <taxon>Tracheophyta</taxon>
        <taxon>Spermatophyta</taxon>
        <taxon>Magnoliopsida</taxon>
        <taxon>eudicotyledons</taxon>
        <taxon>Gunneridae</taxon>
        <taxon>Pentapetalae</taxon>
        <taxon>rosids</taxon>
        <taxon>fabids</taxon>
        <taxon>Malpighiales</taxon>
        <taxon>Linaceae</taxon>
        <taxon>Linum</taxon>
    </lineage>
</organism>
<proteinExistence type="predicted"/>
<dbReference type="Gene3D" id="3.40.50.150">
    <property type="entry name" value="Vaccinia Virus protein VP39"/>
    <property type="match status" value="1"/>
</dbReference>
<dbReference type="Proteomes" id="UP001154282">
    <property type="component" value="Unassembled WGS sequence"/>
</dbReference>
<reference evidence="5" key="1">
    <citation type="submission" date="2022-08" db="EMBL/GenBank/DDBJ databases">
        <authorList>
            <person name="Gutierrez-Valencia J."/>
        </authorList>
    </citation>
    <scope>NUCLEOTIDE SEQUENCE</scope>
</reference>
<accession>A0AAV0NJ67</accession>
<feature type="domain" description="O-methyltransferase C-terminal" evidence="4">
    <location>
        <begin position="1"/>
        <end position="81"/>
    </location>
</feature>
<dbReference type="GO" id="GO:0032259">
    <property type="term" value="P:methylation"/>
    <property type="evidence" value="ECO:0007669"/>
    <property type="project" value="UniProtKB-KW"/>
</dbReference>
<dbReference type="SUPFAM" id="SSF53335">
    <property type="entry name" value="S-adenosyl-L-methionine-dependent methyltransferases"/>
    <property type="match status" value="1"/>
</dbReference>
<evidence type="ECO:0000259" key="4">
    <source>
        <dbReference type="Pfam" id="PF00891"/>
    </source>
</evidence>
<dbReference type="GO" id="GO:0008171">
    <property type="term" value="F:O-methyltransferase activity"/>
    <property type="evidence" value="ECO:0007669"/>
    <property type="project" value="InterPro"/>
</dbReference>
<dbReference type="AlphaFoldDB" id="A0AAV0NJ67"/>